<comment type="caution">
    <text evidence="1">The sequence shown here is derived from an EMBL/GenBank/DDBJ whole genome shotgun (WGS) entry which is preliminary data.</text>
</comment>
<protein>
    <submittedName>
        <fullName evidence="1">Uncharacterized protein</fullName>
    </submittedName>
</protein>
<gene>
    <name evidence="1" type="ORF">DQQ10_11000</name>
</gene>
<dbReference type="AlphaFoldDB" id="A0A364Y5T5"/>
<proteinExistence type="predicted"/>
<dbReference type="EMBL" id="QMFY01000004">
    <property type="protein sequence ID" value="RAW01421.1"/>
    <property type="molecule type" value="Genomic_DNA"/>
</dbReference>
<name>A0A364Y5T5_9BACT</name>
<dbReference type="Proteomes" id="UP000251889">
    <property type="component" value="Unassembled WGS sequence"/>
</dbReference>
<organism evidence="1 2">
    <name type="scientific">Pseudochryseolinea flava</name>
    <dbReference type="NCBI Taxonomy" id="2059302"/>
    <lineage>
        <taxon>Bacteria</taxon>
        <taxon>Pseudomonadati</taxon>
        <taxon>Bacteroidota</taxon>
        <taxon>Cytophagia</taxon>
        <taxon>Cytophagales</taxon>
        <taxon>Fulvivirgaceae</taxon>
        <taxon>Pseudochryseolinea</taxon>
    </lineage>
</organism>
<evidence type="ECO:0000313" key="1">
    <source>
        <dbReference type="EMBL" id="RAW01421.1"/>
    </source>
</evidence>
<reference evidence="1 2" key="1">
    <citation type="submission" date="2018-06" db="EMBL/GenBank/DDBJ databases">
        <title>Chryseolinea flavus sp. nov., a member of the phylum Bacteroidetes isolated from soil.</title>
        <authorList>
            <person name="Li Y."/>
            <person name="Wang J."/>
        </authorList>
    </citation>
    <scope>NUCLEOTIDE SEQUENCE [LARGE SCALE GENOMIC DNA]</scope>
    <source>
        <strain evidence="1 2">SDU1-6</strain>
    </source>
</reference>
<keyword evidence="2" id="KW-1185">Reference proteome</keyword>
<accession>A0A364Y5T5</accession>
<sequence length="87" mass="9828">MVILNNQPGIPKQAIECQKIRSTRVKSQIILVSGESIFIAAEKPDRTYLINFLNVLLSLPDSFMHQPLLTFLFASPNRKVTKEKGET</sequence>
<evidence type="ECO:0000313" key="2">
    <source>
        <dbReference type="Proteomes" id="UP000251889"/>
    </source>
</evidence>